<evidence type="ECO:0000256" key="1">
    <source>
        <dbReference type="SAM" id="MobiDB-lite"/>
    </source>
</evidence>
<feature type="region of interest" description="Disordered" evidence="1">
    <location>
        <begin position="46"/>
        <end position="99"/>
    </location>
</feature>
<protein>
    <submittedName>
        <fullName evidence="2">Uncharacterized protein</fullName>
    </submittedName>
</protein>
<name>A0AAV7UAE9_PLEWA</name>
<accession>A0AAV7UAE9</accession>
<dbReference type="Proteomes" id="UP001066276">
    <property type="component" value="Chromosome 3_1"/>
</dbReference>
<gene>
    <name evidence="2" type="ORF">NDU88_002656</name>
</gene>
<feature type="compositionally biased region" description="Basic and acidic residues" evidence="1">
    <location>
        <begin position="53"/>
        <end position="99"/>
    </location>
</feature>
<proteinExistence type="predicted"/>
<evidence type="ECO:0000313" key="2">
    <source>
        <dbReference type="EMBL" id="KAJ1185870.1"/>
    </source>
</evidence>
<dbReference type="EMBL" id="JANPWB010000005">
    <property type="protein sequence ID" value="KAJ1185870.1"/>
    <property type="molecule type" value="Genomic_DNA"/>
</dbReference>
<dbReference type="AlphaFoldDB" id="A0AAV7UAE9"/>
<organism evidence="2 3">
    <name type="scientific">Pleurodeles waltl</name>
    <name type="common">Iberian ribbed newt</name>
    <dbReference type="NCBI Taxonomy" id="8319"/>
    <lineage>
        <taxon>Eukaryota</taxon>
        <taxon>Metazoa</taxon>
        <taxon>Chordata</taxon>
        <taxon>Craniata</taxon>
        <taxon>Vertebrata</taxon>
        <taxon>Euteleostomi</taxon>
        <taxon>Amphibia</taxon>
        <taxon>Batrachia</taxon>
        <taxon>Caudata</taxon>
        <taxon>Salamandroidea</taxon>
        <taxon>Salamandridae</taxon>
        <taxon>Pleurodelinae</taxon>
        <taxon>Pleurodeles</taxon>
    </lineage>
</organism>
<keyword evidence="3" id="KW-1185">Reference proteome</keyword>
<reference evidence="2" key="1">
    <citation type="journal article" date="2022" name="bioRxiv">
        <title>Sequencing and chromosome-scale assembly of the giantPleurodeles waltlgenome.</title>
        <authorList>
            <person name="Brown T."/>
            <person name="Elewa A."/>
            <person name="Iarovenko S."/>
            <person name="Subramanian E."/>
            <person name="Araus A.J."/>
            <person name="Petzold A."/>
            <person name="Susuki M."/>
            <person name="Suzuki K.-i.T."/>
            <person name="Hayashi T."/>
            <person name="Toyoda A."/>
            <person name="Oliveira C."/>
            <person name="Osipova E."/>
            <person name="Leigh N.D."/>
            <person name="Simon A."/>
            <person name="Yun M.H."/>
        </authorList>
    </citation>
    <scope>NUCLEOTIDE SEQUENCE</scope>
    <source>
        <strain evidence="2">20211129_DDA</strain>
        <tissue evidence="2">Liver</tissue>
    </source>
</reference>
<sequence length="99" mass="11265">MDPAEARKTTVTGMASFLGLDPVRTLRSRCFRHYEYYSPTVMQCDLPQLTDQGTKEETADSREARGKRGLEGEGQDKKETKEDEQKEGVNKDGSYEEKK</sequence>
<comment type="caution">
    <text evidence="2">The sequence shown here is derived from an EMBL/GenBank/DDBJ whole genome shotgun (WGS) entry which is preliminary data.</text>
</comment>
<evidence type="ECO:0000313" key="3">
    <source>
        <dbReference type="Proteomes" id="UP001066276"/>
    </source>
</evidence>